<dbReference type="PANTHER" id="PTHR20883">
    <property type="entry name" value="PHYTANOYL-COA DIOXYGENASE DOMAIN CONTAINING 1"/>
    <property type="match status" value="1"/>
</dbReference>
<evidence type="ECO:0000313" key="2">
    <source>
        <dbReference type="Proteomes" id="UP000505377"/>
    </source>
</evidence>
<reference evidence="1 2" key="1">
    <citation type="submission" date="2020-05" db="EMBL/GenBank/DDBJ databases">
        <authorList>
            <person name="Mo P."/>
        </authorList>
    </citation>
    <scope>NUCLEOTIDE SEQUENCE [LARGE SCALE GENOMIC DNA]</scope>
    <source>
        <strain evidence="1 2">Gen01</strain>
    </source>
</reference>
<dbReference type="PANTHER" id="PTHR20883:SF48">
    <property type="entry name" value="ECTOINE DIOXYGENASE"/>
    <property type="match status" value="1"/>
</dbReference>
<dbReference type="SUPFAM" id="SSF51197">
    <property type="entry name" value="Clavaminate synthase-like"/>
    <property type="match status" value="1"/>
</dbReference>
<evidence type="ECO:0000313" key="1">
    <source>
        <dbReference type="EMBL" id="QJY46384.1"/>
    </source>
</evidence>
<organism evidence="1 2">
    <name type="scientific">Pseudonocardia broussonetiae</name>
    <dbReference type="NCBI Taxonomy" id="2736640"/>
    <lineage>
        <taxon>Bacteria</taxon>
        <taxon>Bacillati</taxon>
        <taxon>Actinomycetota</taxon>
        <taxon>Actinomycetes</taxon>
        <taxon>Pseudonocardiales</taxon>
        <taxon>Pseudonocardiaceae</taxon>
        <taxon>Pseudonocardia</taxon>
    </lineage>
</organism>
<sequence length="191" mass="20220">MTTLDTDGYVVLDGLLDADLLDAVRAAMADALDRDGPRGPGGTLHVDDLRGPAVEAVWTAPRLVAAVEHVLGPDPVRGALHVRAPQPGFGAQALHADFAGPPPPEPQVAVAIVALVDVAEDGGATRLVPGTHRWRRTAPGDTVDRTWPGEVRVALSAGSAVVLDGHLWHSGTRNRSDRRRDALQVTFRRRG</sequence>
<dbReference type="InterPro" id="IPR008775">
    <property type="entry name" value="Phytyl_CoA_dOase-like"/>
</dbReference>
<dbReference type="Gene3D" id="2.60.120.620">
    <property type="entry name" value="q2cbj1_9rhob like domain"/>
    <property type="match status" value="1"/>
</dbReference>
<keyword evidence="2" id="KW-1185">Reference proteome</keyword>
<dbReference type="Proteomes" id="UP000505377">
    <property type="component" value="Chromosome"/>
</dbReference>
<dbReference type="GO" id="GO:0016706">
    <property type="term" value="F:2-oxoglutarate-dependent dioxygenase activity"/>
    <property type="evidence" value="ECO:0007669"/>
    <property type="project" value="UniProtKB-ARBA"/>
</dbReference>
<accession>A0A6M6JEP4</accession>
<proteinExistence type="predicted"/>
<dbReference type="AlphaFoldDB" id="A0A6M6JEP4"/>
<dbReference type="GO" id="GO:0005506">
    <property type="term" value="F:iron ion binding"/>
    <property type="evidence" value="ECO:0007669"/>
    <property type="project" value="UniProtKB-ARBA"/>
</dbReference>
<dbReference type="RefSeq" id="WP_172157587.1">
    <property type="nucleotide sequence ID" value="NZ_CP053564.1"/>
</dbReference>
<dbReference type="EMBL" id="CP053564">
    <property type="protein sequence ID" value="QJY46384.1"/>
    <property type="molecule type" value="Genomic_DNA"/>
</dbReference>
<name>A0A6M6JEP4_9PSEU</name>
<evidence type="ECO:0008006" key="3">
    <source>
        <dbReference type="Google" id="ProtNLM"/>
    </source>
</evidence>
<protein>
    <recommendedName>
        <fullName evidence="3">Phytanoyl-CoA dioxygenase</fullName>
    </recommendedName>
</protein>
<gene>
    <name evidence="1" type="ORF">HOP40_11695</name>
</gene>
<dbReference type="KEGG" id="pbro:HOP40_11695"/>
<dbReference type="Pfam" id="PF05721">
    <property type="entry name" value="PhyH"/>
    <property type="match status" value="1"/>
</dbReference>